<proteinExistence type="predicted"/>
<dbReference type="EMBL" id="GGEC01071270">
    <property type="protein sequence ID" value="MBX51754.1"/>
    <property type="molecule type" value="Transcribed_RNA"/>
</dbReference>
<reference evidence="1" key="1">
    <citation type="submission" date="2018-02" db="EMBL/GenBank/DDBJ databases">
        <title>Rhizophora mucronata_Transcriptome.</title>
        <authorList>
            <person name="Meera S.P."/>
            <person name="Sreeshan A."/>
            <person name="Augustine A."/>
        </authorList>
    </citation>
    <scope>NUCLEOTIDE SEQUENCE</scope>
    <source>
        <tissue evidence="1">Leaf</tissue>
    </source>
</reference>
<sequence>MMLVYKYFVGNIGVAIDQIHEGKIYVIWNLYI</sequence>
<dbReference type="AlphaFoldDB" id="A0A2P2PAH2"/>
<accession>A0A2P2PAH2</accession>
<evidence type="ECO:0000313" key="1">
    <source>
        <dbReference type="EMBL" id="MBX51754.1"/>
    </source>
</evidence>
<organism evidence="1">
    <name type="scientific">Rhizophora mucronata</name>
    <name type="common">Asiatic mangrove</name>
    <dbReference type="NCBI Taxonomy" id="61149"/>
    <lineage>
        <taxon>Eukaryota</taxon>
        <taxon>Viridiplantae</taxon>
        <taxon>Streptophyta</taxon>
        <taxon>Embryophyta</taxon>
        <taxon>Tracheophyta</taxon>
        <taxon>Spermatophyta</taxon>
        <taxon>Magnoliopsida</taxon>
        <taxon>eudicotyledons</taxon>
        <taxon>Gunneridae</taxon>
        <taxon>Pentapetalae</taxon>
        <taxon>rosids</taxon>
        <taxon>fabids</taxon>
        <taxon>Malpighiales</taxon>
        <taxon>Rhizophoraceae</taxon>
        <taxon>Rhizophora</taxon>
    </lineage>
</organism>
<name>A0A2P2PAH2_RHIMU</name>
<protein>
    <submittedName>
        <fullName evidence="1">Uncharacterized protein</fullName>
    </submittedName>
</protein>